<evidence type="ECO:0000256" key="1">
    <source>
        <dbReference type="ARBA" id="ARBA00023015"/>
    </source>
</evidence>
<dbReference type="RefSeq" id="XP_016506202.1">
    <property type="nucleotide sequence ID" value="XM_016650716.1"/>
</dbReference>
<evidence type="ECO:0000313" key="9">
    <source>
        <dbReference type="RefSeq" id="XP_016506201.1"/>
    </source>
</evidence>
<dbReference type="SUPFAM" id="SSF101941">
    <property type="entry name" value="NAC domain"/>
    <property type="match status" value="1"/>
</dbReference>
<proteinExistence type="predicted"/>
<dbReference type="InterPro" id="IPR003441">
    <property type="entry name" value="NAC-dom"/>
</dbReference>
<feature type="domain" description="NAC" evidence="5">
    <location>
        <begin position="40"/>
        <end position="189"/>
    </location>
</feature>
<reference evidence="6 7" key="1">
    <citation type="submission" date="2025-04" db="UniProtKB">
        <authorList>
            <consortium name="RefSeq"/>
        </authorList>
    </citation>
    <scope>IDENTIFICATION</scope>
</reference>
<dbReference type="SMR" id="A0A1S4CYI5"/>
<dbReference type="RefSeq" id="XP_016506198.1">
    <property type="nucleotide sequence ID" value="XM_016650712.1"/>
</dbReference>
<keyword evidence="3" id="KW-0804">Transcription</keyword>
<dbReference type="GO" id="GO:0006355">
    <property type="term" value="P:regulation of DNA-templated transcription"/>
    <property type="evidence" value="ECO:0007669"/>
    <property type="project" value="InterPro"/>
</dbReference>
<evidence type="ECO:0000313" key="7">
    <source>
        <dbReference type="RefSeq" id="XP_016506198.1"/>
    </source>
</evidence>
<dbReference type="RefSeq" id="XP_016506197.1">
    <property type="nucleotide sequence ID" value="XM_016650711.1"/>
</dbReference>
<accession>A0A1S4CYI5</accession>
<dbReference type="Pfam" id="PF02365">
    <property type="entry name" value="NAM"/>
    <property type="match status" value="1"/>
</dbReference>
<keyword evidence="1" id="KW-0805">Transcription regulation</keyword>
<organism evidence="10">
    <name type="scientific">Nicotiana tabacum</name>
    <name type="common">Common tobacco</name>
    <dbReference type="NCBI Taxonomy" id="4097"/>
    <lineage>
        <taxon>Eukaryota</taxon>
        <taxon>Viridiplantae</taxon>
        <taxon>Streptophyta</taxon>
        <taxon>Embryophyta</taxon>
        <taxon>Tracheophyta</taxon>
        <taxon>Spermatophyta</taxon>
        <taxon>Magnoliopsida</taxon>
        <taxon>eudicotyledons</taxon>
        <taxon>Gunneridae</taxon>
        <taxon>Pentapetalae</taxon>
        <taxon>asterids</taxon>
        <taxon>lamiids</taxon>
        <taxon>Solanales</taxon>
        <taxon>Solanaceae</taxon>
        <taxon>Nicotianoideae</taxon>
        <taxon>Nicotianeae</taxon>
        <taxon>Nicotiana</taxon>
    </lineage>
</organism>
<dbReference type="Gene3D" id="2.170.150.80">
    <property type="entry name" value="NAC domain"/>
    <property type="match status" value="1"/>
</dbReference>
<evidence type="ECO:0000313" key="6">
    <source>
        <dbReference type="RefSeq" id="XP_016506197.1"/>
    </source>
</evidence>
<dbReference type="RefSeq" id="XP_016506200.1">
    <property type="nucleotide sequence ID" value="XM_016650714.1"/>
</dbReference>
<evidence type="ECO:0000313" key="10">
    <source>
        <dbReference type="RefSeq" id="XP_016506202.1"/>
    </source>
</evidence>
<dbReference type="PANTHER" id="PTHR31719">
    <property type="entry name" value="NAC TRANSCRIPTION FACTOR 56"/>
    <property type="match status" value="1"/>
</dbReference>
<evidence type="ECO:0000256" key="2">
    <source>
        <dbReference type="ARBA" id="ARBA00023125"/>
    </source>
</evidence>
<dbReference type="PaxDb" id="4097-A0A1S4CYI5"/>
<dbReference type="PANTHER" id="PTHR31719:SF164">
    <property type="entry name" value="NAC DOMAIN-CONTAINING PROTEIN"/>
    <property type="match status" value="1"/>
</dbReference>
<protein>
    <submittedName>
        <fullName evidence="6 7">Uncharacterized isoform X1</fullName>
    </submittedName>
</protein>
<dbReference type="PROSITE" id="PS51005">
    <property type="entry name" value="NAC"/>
    <property type="match status" value="1"/>
</dbReference>
<dbReference type="AlphaFoldDB" id="A0A1S4CYI5"/>
<evidence type="ECO:0000256" key="4">
    <source>
        <dbReference type="ARBA" id="ARBA00023242"/>
    </source>
</evidence>
<evidence type="ECO:0000259" key="5">
    <source>
        <dbReference type="PROSITE" id="PS51005"/>
    </source>
</evidence>
<dbReference type="GO" id="GO:0003677">
    <property type="term" value="F:DNA binding"/>
    <property type="evidence" value="ECO:0007669"/>
    <property type="project" value="UniProtKB-KW"/>
</dbReference>
<dbReference type="OMA" id="EEFVICA"/>
<name>A0A1S4CYI5_TOBAC</name>
<dbReference type="STRING" id="4097.A0A1S4CYI5"/>
<keyword evidence="4" id="KW-0539">Nucleus</keyword>
<evidence type="ECO:0000313" key="8">
    <source>
        <dbReference type="RefSeq" id="XP_016506200.1"/>
    </source>
</evidence>
<sequence>MFFLVLFHSQSRKFFVSFSLILESFLCHCFQSLQERTEPMEKNPQFRPSDTDLIMQLLKFVAGKCLPTEGLIVFADVYSIEPWQLIGDMSSKKTHYFLTQLKKKKPTDARFNRTTCNGTWTQQNKGKKILDEDESLIIGYKRSLTYKHKKDSSFNGRWLMMEYFLADSLLQELKSNEAEEFVICAIKKNPRSEIRGNSVASVVEYKRFIDRFLQEQSTMILSDNSPVRLESTSSDVFSMGQLQSKDGVLVIINQTDSDEFFGMVNVENQECYYQEGDEEEVDWESILDFGDHGSVQNDLLY</sequence>
<dbReference type="RefSeq" id="XP_016506201.1">
    <property type="nucleotide sequence ID" value="XM_016650715.1"/>
</dbReference>
<keyword evidence="2" id="KW-0238">DNA-binding</keyword>
<gene>
    <name evidence="6 7 8 9 10" type="primary">LOC107823995</name>
    <name evidence="6 7 8 9 10" type="synonym">NAC8</name>
</gene>
<dbReference type="InterPro" id="IPR036093">
    <property type="entry name" value="NAC_dom_sf"/>
</dbReference>
<evidence type="ECO:0000256" key="3">
    <source>
        <dbReference type="ARBA" id="ARBA00023163"/>
    </source>
</evidence>
<dbReference type="OrthoDB" id="1305923at2759"/>